<keyword evidence="2" id="KW-1185">Reference proteome</keyword>
<evidence type="ECO:0000313" key="1">
    <source>
        <dbReference type="EMBL" id="REC72852.1"/>
    </source>
</evidence>
<name>A0ABX9IG43_9FLAO</name>
<proteinExistence type="predicted"/>
<dbReference type="Proteomes" id="UP000256491">
    <property type="component" value="Unassembled WGS sequence"/>
</dbReference>
<protein>
    <submittedName>
        <fullName evidence="1">Uncharacterized protein</fullName>
    </submittedName>
</protein>
<reference evidence="1 2" key="1">
    <citation type="journal article" date="2010" name="Syst. Appl. Microbiol.">
        <title>Four new species of Chryseobacterium from the rhizosphere of coastal sand dune plants, Chryseobacterium elymi sp. nov., Chryseobacterium hagamense sp. nov., Chryseobacterium lathyri sp. nov. and Chryseobacterium rhizosphaerae sp. nov.</title>
        <authorList>
            <person name="Cho S.H."/>
            <person name="Lee K.S."/>
            <person name="Shin D.S."/>
            <person name="Han J.H."/>
            <person name="Park K.S."/>
            <person name="Lee C.H."/>
            <person name="Park K.H."/>
            <person name="Kim S.B."/>
        </authorList>
    </citation>
    <scope>NUCLEOTIDE SEQUENCE [LARGE SCALE GENOMIC DNA]</scope>
    <source>
        <strain evidence="1 2">KCTC 22548</strain>
    </source>
</reference>
<gene>
    <name evidence="1" type="ORF">DRF57_18515</name>
</gene>
<dbReference type="EMBL" id="QNUF01000026">
    <property type="protein sequence ID" value="REC72852.1"/>
    <property type="molecule type" value="Genomic_DNA"/>
</dbReference>
<dbReference type="RefSeq" id="WP_115920125.1">
    <property type="nucleotide sequence ID" value="NZ_BJYH01000012.1"/>
</dbReference>
<evidence type="ECO:0000313" key="2">
    <source>
        <dbReference type="Proteomes" id="UP000256491"/>
    </source>
</evidence>
<accession>A0ABX9IG43</accession>
<organism evidence="1 2">
    <name type="scientific">Chryseobacterium rhizosphaerae</name>
    <dbReference type="NCBI Taxonomy" id="395937"/>
    <lineage>
        <taxon>Bacteria</taxon>
        <taxon>Pseudomonadati</taxon>
        <taxon>Bacteroidota</taxon>
        <taxon>Flavobacteriia</taxon>
        <taxon>Flavobacteriales</taxon>
        <taxon>Weeksellaceae</taxon>
        <taxon>Chryseobacterium group</taxon>
        <taxon>Chryseobacterium</taxon>
    </lineage>
</organism>
<sequence>MIDENKHCVGIAVDPDAGYFSWNQKGPAKGENGRIFRAKIEIQKGGTATNRTDIELLYEKLSEYVLIWN</sequence>
<comment type="caution">
    <text evidence="1">The sequence shown here is derived from an EMBL/GenBank/DDBJ whole genome shotgun (WGS) entry which is preliminary data.</text>
</comment>